<reference evidence="1 2" key="1">
    <citation type="submission" date="2021-03" db="EMBL/GenBank/DDBJ databases">
        <title>Genomic Encyclopedia of Type Strains, Phase IV (KMG-IV): sequencing the most valuable type-strain genomes for metagenomic binning, comparative biology and taxonomic classification.</title>
        <authorList>
            <person name="Goeker M."/>
        </authorList>
    </citation>
    <scope>NUCLEOTIDE SEQUENCE [LARGE SCALE GENOMIC DNA]</scope>
    <source>
        <strain evidence="1 2">DSM 21085</strain>
    </source>
</reference>
<evidence type="ECO:0000313" key="2">
    <source>
        <dbReference type="Proteomes" id="UP001519328"/>
    </source>
</evidence>
<dbReference type="EMBL" id="JAGGKK010000017">
    <property type="protein sequence ID" value="MBP1950048.1"/>
    <property type="molecule type" value="Genomic_DNA"/>
</dbReference>
<dbReference type="RefSeq" id="WP_209481496.1">
    <property type="nucleotide sequence ID" value="NZ_JAGGKK010000017.1"/>
</dbReference>
<gene>
    <name evidence="1" type="ORF">J2Z82_003004</name>
</gene>
<keyword evidence="2" id="KW-1185">Reference proteome</keyword>
<comment type="caution">
    <text evidence="1">The sequence shown here is derived from an EMBL/GenBank/DDBJ whole genome shotgun (WGS) entry which is preliminary data.</text>
</comment>
<accession>A0ABS4HGU2</accession>
<evidence type="ECO:0000313" key="1">
    <source>
        <dbReference type="EMBL" id="MBP1950048.1"/>
    </source>
</evidence>
<protein>
    <submittedName>
        <fullName evidence="1">Uncharacterized protein</fullName>
    </submittedName>
</protein>
<dbReference type="Proteomes" id="UP001519328">
    <property type="component" value="Unassembled WGS sequence"/>
</dbReference>
<organism evidence="1 2">
    <name type="scientific">Virgibacillus litoralis</name>
    <dbReference type="NCBI Taxonomy" id="578221"/>
    <lineage>
        <taxon>Bacteria</taxon>
        <taxon>Bacillati</taxon>
        <taxon>Bacillota</taxon>
        <taxon>Bacilli</taxon>
        <taxon>Bacillales</taxon>
        <taxon>Bacillaceae</taxon>
        <taxon>Virgibacillus</taxon>
    </lineage>
</organism>
<name>A0ABS4HGU2_9BACI</name>
<sequence length="178" mass="20908">MGGYGSGPYGAGLKTPKKTVEQYRSINIKQLKTIINSDIKELSFTISGVDKEQERILLIDWTNSNFGGKRPWFLCPWCTERRVKLYYKDQAFLCKNCHGLAYRRTQISGDCIAEIDWEIQKIQRRLEISNLEEYTAPLFKPKNMHQVTFFQLRMKLIDLKEKRAQEWINKAEKVLNII</sequence>
<proteinExistence type="predicted"/>